<dbReference type="GO" id="GO:0051213">
    <property type="term" value="F:dioxygenase activity"/>
    <property type="evidence" value="ECO:0007669"/>
    <property type="project" value="UniProtKB-KW"/>
</dbReference>
<dbReference type="SUPFAM" id="SSF51197">
    <property type="entry name" value="Clavaminate synthase-like"/>
    <property type="match status" value="1"/>
</dbReference>
<reference evidence="1 2" key="1">
    <citation type="journal article" date="2021" name="Elife">
        <title>Chloroplast acquisition without the gene transfer in kleptoplastic sea slugs, Plakobranchus ocellatus.</title>
        <authorList>
            <person name="Maeda T."/>
            <person name="Takahashi S."/>
            <person name="Yoshida T."/>
            <person name="Shimamura S."/>
            <person name="Takaki Y."/>
            <person name="Nagai Y."/>
            <person name="Toyoda A."/>
            <person name="Suzuki Y."/>
            <person name="Arimoto A."/>
            <person name="Ishii H."/>
            <person name="Satoh N."/>
            <person name="Nishiyama T."/>
            <person name="Hasebe M."/>
            <person name="Maruyama T."/>
            <person name="Minagawa J."/>
            <person name="Obokata J."/>
            <person name="Shigenobu S."/>
        </authorList>
    </citation>
    <scope>NUCLEOTIDE SEQUENCE [LARGE SCALE GENOMIC DNA]</scope>
</reference>
<dbReference type="Proteomes" id="UP000735302">
    <property type="component" value="Unassembled WGS sequence"/>
</dbReference>
<dbReference type="InterPro" id="IPR008775">
    <property type="entry name" value="Phytyl_CoA_dOase-like"/>
</dbReference>
<name>A0AAV3ZM69_9GAST</name>
<accession>A0AAV3ZM69</accession>
<organism evidence="1 2">
    <name type="scientific">Plakobranchus ocellatus</name>
    <dbReference type="NCBI Taxonomy" id="259542"/>
    <lineage>
        <taxon>Eukaryota</taxon>
        <taxon>Metazoa</taxon>
        <taxon>Spiralia</taxon>
        <taxon>Lophotrochozoa</taxon>
        <taxon>Mollusca</taxon>
        <taxon>Gastropoda</taxon>
        <taxon>Heterobranchia</taxon>
        <taxon>Euthyneura</taxon>
        <taxon>Panpulmonata</taxon>
        <taxon>Sacoglossa</taxon>
        <taxon>Placobranchoidea</taxon>
        <taxon>Plakobranchidae</taxon>
        <taxon>Plakobranchus</taxon>
    </lineage>
</organism>
<keyword evidence="1" id="KW-0560">Oxidoreductase</keyword>
<dbReference type="Pfam" id="PF05721">
    <property type="entry name" value="PhyH"/>
    <property type="match status" value="1"/>
</dbReference>
<protein>
    <submittedName>
        <fullName evidence="1">Phytanoyl-coa dioxygenase phyh</fullName>
    </submittedName>
</protein>
<sequence>MFTEQNRDELENKGVTVVHDVVSEVDCDRHQEFFKDWLGNFPPGQWPQSRNSLIQRYKSGHLQPAWEVRLSAKPVFAQVWGTPKLLSSMDAIAIGRPPEEGEEKFWSRDDNWLHVDQSADRVGLHAYQGAVYLEECAEDDWTFEVIEGSHQHFNQFMDRTGQWRCRNLKPPDLVWFEGQGCQRRRVPCPKGGMILWDSRLFHANARPLEGRQHPGRWRFVVFVCMTPSDWATPSDLEIKRKAYNDLRLTTHWPSQEVYTFSSVLNRRQARDPVESPVLPEVAKTDEAKRLVGILPYDEDDDDESGPTFTPVWDKDKWSAHIKEFLQEDKKETKRKAPFKAR</sequence>
<dbReference type="PANTHER" id="PTHR31630:SF6">
    <property type="entry name" value="PHYTANOYL-COA DIOXYGENASE-RELATED"/>
    <property type="match status" value="1"/>
</dbReference>
<proteinExistence type="predicted"/>
<keyword evidence="2" id="KW-1185">Reference proteome</keyword>
<dbReference type="AlphaFoldDB" id="A0AAV3ZM69"/>
<dbReference type="PANTHER" id="PTHR31630">
    <property type="entry name" value="PHYTANOYL-COA DIOXYGENASE-RELATED-RELATED"/>
    <property type="match status" value="1"/>
</dbReference>
<evidence type="ECO:0000313" key="1">
    <source>
        <dbReference type="EMBL" id="GFN95682.1"/>
    </source>
</evidence>
<comment type="caution">
    <text evidence="1">The sequence shown here is derived from an EMBL/GenBank/DDBJ whole genome shotgun (WGS) entry which is preliminary data.</text>
</comment>
<gene>
    <name evidence="1" type="ORF">PoB_002218800</name>
</gene>
<evidence type="ECO:0000313" key="2">
    <source>
        <dbReference type="Proteomes" id="UP000735302"/>
    </source>
</evidence>
<keyword evidence="1" id="KW-0223">Dioxygenase</keyword>
<dbReference type="Gene3D" id="2.60.120.620">
    <property type="entry name" value="q2cbj1_9rhob like domain"/>
    <property type="match status" value="1"/>
</dbReference>
<dbReference type="EMBL" id="BLXT01002524">
    <property type="protein sequence ID" value="GFN95682.1"/>
    <property type="molecule type" value="Genomic_DNA"/>
</dbReference>